<dbReference type="Proteomes" id="UP001219525">
    <property type="component" value="Unassembled WGS sequence"/>
</dbReference>
<evidence type="ECO:0000313" key="1">
    <source>
        <dbReference type="EMBL" id="KAJ7215437.1"/>
    </source>
</evidence>
<proteinExistence type="predicted"/>
<protein>
    <submittedName>
        <fullName evidence="1">Uncharacterized protein</fullName>
    </submittedName>
</protein>
<dbReference type="EMBL" id="JARJCW010000017">
    <property type="protein sequence ID" value="KAJ7215437.1"/>
    <property type="molecule type" value="Genomic_DNA"/>
</dbReference>
<keyword evidence="2" id="KW-1185">Reference proteome</keyword>
<reference evidence="1" key="1">
    <citation type="submission" date="2023-03" db="EMBL/GenBank/DDBJ databases">
        <title>Massive genome expansion in bonnet fungi (Mycena s.s.) driven by repeated elements and novel gene families across ecological guilds.</title>
        <authorList>
            <consortium name="Lawrence Berkeley National Laboratory"/>
            <person name="Harder C.B."/>
            <person name="Miyauchi S."/>
            <person name="Viragh M."/>
            <person name="Kuo A."/>
            <person name="Thoen E."/>
            <person name="Andreopoulos B."/>
            <person name="Lu D."/>
            <person name="Skrede I."/>
            <person name="Drula E."/>
            <person name="Henrissat B."/>
            <person name="Morin E."/>
            <person name="Kohler A."/>
            <person name="Barry K."/>
            <person name="LaButti K."/>
            <person name="Morin E."/>
            <person name="Salamov A."/>
            <person name="Lipzen A."/>
            <person name="Mereny Z."/>
            <person name="Hegedus B."/>
            <person name="Baldrian P."/>
            <person name="Stursova M."/>
            <person name="Weitz H."/>
            <person name="Taylor A."/>
            <person name="Grigoriev I.V."/>
            <person name="Nagy L.G."/>
            <person name="Martin F."/>
            <person name="Kauserud H."/>
        </authorList>
    </citation>
    <scope>NUCLEOTIDE SEQUENCE</scope>
    <source>
        <strain evidence="1">9144</strain>
    </source>
</reference>
<dbReference type="AlphaFoldDB" id="A0AAD6VNU5"/>
<comment type="caution">
    <text evidence="1">The sequence shown here is derived from an EMBL/GenBank/DDBJ whole genome shotgun (WGS) entry which is preliminary data.</text>
</comment>
<name>A0AAD6VNU5_9AGAR</name>
<gene>
    <name evidence="1" type="ORF">GGX14DRAFT_391867</name>
</gene>
<evidence type="ECO:0000313" key="2">
    <source>
        <dbReference type="Proteomes" id="UP001219525"/>
    </source>
</evidence>
<sequence length="128" mass="14318">MIGERIFLLRDPKHPLAMAGSLEILQKGLTALQKHVKKRKTAIEARLAKKERVDDDNAAWLDSDPIAIPTRREALHAAATLRNFVASVGDPYARKLEAILGTFGRQIQLEAMNAAVETSITDYFHRNE</sequence>
<accession>A0AAD6VNU5</accession>
<organism evidence="1 2">
    <name type="scientific">Mycena pura</name>
    <dbReference type="NCBI Taxonomy" id="153505"/>
    <lineage>
        <taxon>Eukaryota</taxon>
        <taxon>Fungi</taxon>
        <taxon>Dikarya</taxon>
        <taxon>Basidiomycota</taxon>
        <taxon>Agaricomycotina</taxon>
        <taxon>Agaricomycetes</taxon>
        <taxon>Agaricomycetidae</taxon>
        <taxon>Agaricales</taxon>
        <taxon>Marasmiineae</taxon>
        <taxon>Mycenaceae</taxon>
        <taxon>Mycena</taxon>
    </lineage>
</organism>